<dbReference type="SUPFAM" id="SSF52058">
    <property type="entry name" value="L domain-like"/>
    <property type="match status" value="1"/>
</dbReference>
<gene>
    <name evidence="4" type="ORF">MP_TR22269_c0_g1_i1_g.63526</name>
</gene>
<feature type="domain" description="Disease resistance R13L4/SHOC-2-like LRR" evidence="3">
    <location>
        <begin position="43"/>
        <end position="333"/>
    </location>
</feature>
<dbReference type="Gene3D" id="3.80.10.10">
    <property type="entry name" value="Ribonuclease Inhibitor"/>
    <property type="match status" value="2"/>
</dbReference>
<organism evidence="4">
    <name type="scientific">Noccaea caerulescens</name>
    <name type="common">Alpine penny-cress</name>
    <name type="synonym">Thlaspi caerulescens</name>
    <dbReference type="NCBI Taxonomy" id="107243"/>
    <lineage>
        <taxon>Eukaryota</taxon>
        <taxon>Viridiplantae</taxon>
        <taxon>Streptophyta</taxon>
        <taxon>Embryophyta</taxon>
        <taxon>Tracheophyta</taxon>
        <taxon>Spermatophyta</taxon>
        <taxon>Magnoliopsida</taxon>
        <taxon>eudicotyledons</taxon>
        <taxon>Gunneridae</taxon>
        <taxon>Pentapetalae</taxon>
        <taxon>rosids</taxon>
        <taxon>malvids</taxon>
        <taxon>Brassicales</taxon>
        <taxon>Brassicaceae</taxon>
        <taxon>Coluteocarpeae</taxon>
        <taxon>Noccaea</taxon>
    </lineage>
</organism>
<name>A0A1J3K4I0_NOCCA</name>
<accession>A0A1J3K4I0</accession>
<dbReference type="PANTHER" id="PTHR47186">
    <property type="entry name" value="LEUCINE-RICH REPEAT-CONTAINING PROTEIN 57"/>
    <property type="match status" value="1"/>
</dbReference>
<keyword evidence="1" id="KW-0433">Leucine-rich repeat</keyword>
<dbReference type="EMBL" id="GEVM01006364">
    <property type="protein sequence ID" value="JAU99574.1"/>
    <property type="molecule type" value="Transcribed_RNA"/>
</dbReference>
<evidence type="ECO:0000256" key="1">
    <source>
        <dbReference type="ARBA" id="ARBA00022614"/>
    </source>
</evidence>
<evidence type="ECO:0000256" key="2">
    <source>
        <dbReference type="ARBA" id="ARBA00022737"/>
    </source>
</evidence>
<keyword evidence="2" id="KW-0677">Repeat</keyword>
<dbReference type="InterPro" id="IPR032675">
    <property type="entry name" value="LRR_dom_sf"/>
</dbReference>
<proteinExistence type="predicted"/>
<dbReference type="PANTHER" id="PTHR47186:SF52">
    <property type="entry name" value="BNAC05G11800D PROTEIN"/>
    <property type="match status" value="1"/>
</dbReference>
<dbReference type="InterPro" id="IPR055414">
    <property type="entry name" value="LRR_R13L4/SHOC2-like"/>
</dbReference>
<dbReference type="SMART" id="SM00369">
    <property type="entry name" value="LRR_TYP"/>
    <property type="match status" value="2"/>
</dbReference>
<dbReference type="AlphaFoldDB" id="A0A1J3K4I0"/>
<dbReference type="Pfam" id="PF23598">
    <property type="entry name" value="LRR_14"/>
    <property type="match status" value="1"/>
</dbReference>
<reference evidence="4" key="1">
    <citation type="submission" date="2016-07" db="EMBL/GenBank/DDBJ databases">
        <title>De novo transcriptome assembly of four accessions of the metal hyperaccumulator plant Noccaea caerulescens.</title>
        <authorList>
            <person name="Blande D."/>
            <person name="Halimaa P."/>
            <person name="Tervahauta A.I."/>
            <person name="Aarts M.G."/>
            <person name="Karenlampi S.O."/>
        </authorList>
    </citation>
    <scope>NUCLEOTIDE SEQUENCE</scope>
</reference>
<protein>
    <submittedName>
        <fullName evidence="4">Disease resistance protein RPS5</fullName>
    </submittedName>
</protein>
<evidence type="ECO:0000259" key="3">
    <source>
        <dbReference type="Pfam" id="PF23598"/>
    </source>
</evidence>
<evidence type="ECO:0000313" key="4">
    <source>
        <dbReference type="EMBL" id="JAU99574.1"/>
    </source>
</evidence>
<sequence>MHDVVREMALWIATDFGRDKERCIVQAGVSLREVPTVENWASVRRMSLMENKIENISDSPECPELTTLLLQKNRLTNISGEFFKSMPRLVVLDLSRSRDFNGLPEEISELVSLRYLDLSRTAIRRLPGGLLKLKMLIYLNLEGTWQLESIYGISNLSSLKTLRLIRSKVRQNLDGMKELQLLEHLEVVTVDIGSILVANQLLNTTRVANVIQELLFAFVKEKDVLTIPNMEVLSTLKMSLSEMVEINIEKRTSWGNKIPTTPDFLNLSTVSLYSCHGLKDLTWLLYAPNLSDLKVNSSRQIEDIISKEKTVNLFAGTIIPFQRLEHFQVRYLWELKSIYWRPLPFPCLRKFNILYCPKLRKLPLDSKSGSSNPGEDLVIHNDEQNWIDEVEWEDETTKERFLPSLQPSY</sequence>
<dbReference type="InterPro" id="IPR003591">
    <property type="entry name" value="Leu-rich_rpt_typical-subtyp"/>
</dbReference>